<sequence length="60" mass="6774">MKTVEAGDAADQIVNAVRRNYVEITIPSDLYYTNKLYNLMPVNASKVMLDFIQTGLDPHD</sequence>
<keyword evidence="2" id="KW-1185">Reference proteome</keyword>
<reference evidence="1 2" key="1">
    <citation type="journal article" date="2015" name="Genome Biol. Evol.">
        <title>The genome of winter moth (Operophtera brumata) provides a genomic perspective on sexual dimorphism and phenology.</title>
        <authorList>
            <person name="Derks M.F."/>
            <person name="Smit S."/>
            <person name="Salis L."/>
            <person name="Schijlen E."/>
            <person name="Bossers A."/>
            <person name="Mateman C."/>
            <person name="Pijl A.S."/>
            <person name="de Ridder D."/>
            <person name="Groenen M.A."/>
            <person name="Visser M.E."/>
            <person name="Megens H.J."/>
        </authorList>
    </citation>
    <scope>NUCLEOTIDE SEQUENCE [LARGE SCALE GENOMIC DNA]</scope>
    <source>
        <strain evidence="1">WM2013NL</strain>
        <tissue evidence="1">Head and thorax</tissue>
    </source>
</reference>
<protein>
    <submittedName>
        <fullName evidence="1">Short-chain dehydrogenase</fullName>
    </submittedName>
</protein>
<organism evidence="1 2">
    <name type="scientific">Operophtera brumata</name>
    <name type="common">Winter moth</name>
    <name type="synonym">Phalaena brumata</name>
    <dbReference type="NCBI Taxonomy" id="104452"/>
    <lineage>
        <taxon>Eukaryota</taxon>
        <taxon>Metazoa</taxon>
        <taxon>Ecdysozoa</taxon>
        <taxon>Arthropoda</taxon>
        <taxon>Hexapoda</taxon>
        <taxon>Insecta</taxon>
        <taxon>Pterygota</taxon>
        <taxon>Neoptera</taxon>
        <taxon>Endopterygota</taxon>
        <taxon>Lepidoptera</taxon>
        <taxon>Glossata</taxon>
        <taxon>Ditrysia</taxon>
        <taxon>Geometroidea</taxon>
        <taxon>Geometridae</taxon>
        <taxon>Larentiinae</taxon>
        <taxon>Operophtera</taxon>
    </lineage>
</organism>
<dbReference type="Proteomes" id="UP000037510">
    <property type="component" value="Unassembled WGS sequence"/>
</dbReference>
<evidence type="ECO:0000313" key="2">
    <source>
        <dbReference type="Proteomes" id="UP000037510"/>
    </source>
</evidence>
<dbReference type="AlphaFoldDB" id="A0A0L7KVQ8"/>
<gene>
    <name evidence="1" type="ORF">OBRU01_17177</name>
</gene>
<comment type="caution">
    <text evidence="1">The sequence shown here is derived from an EMBL/GenBank/DDBJ whole genome shotgun (WGS) entry which is preliminary data.</text>
</comment>
<name>A0A0L7KVQ8_OPEBR</name>
<proteinExistence type="predicted"/>
<evidence type="ECO:0000313" key="1">
    <source>
        <dbReference type="EMBL" id="KOB67200.1"/>
    </source>
</evidence>
<accession>A0A0L7KVQ8</accession>
<dbReference type="EMBL" id="JTDY01005252">
    <property type="protein sequence ID" value="KOB67200.1"/>
    <property type="molecule type" value="Genomic_DNA"/>
</dbReference>